<evidence type="ECO:0000313" key="4">
    <source>
        <dbReference type="Proteomes" id="UP000182152"/>
    </source>
</evidence>
<keyword evidence="2" id="KW-0812">Transmembrane</keyword>
<dbReference type="Proteomes" id="UP000182152">
    <property type="component" value="Unassembled WGS sequence"/>
</dbReference>
<sequence>MIERVDEMKKKLQVAFYILATFIMVVNQLGITSVVTAKTIDSSDDGETVVYHDYAEYEKALNEYNKEYAQYEKDLNEYNQKKQQHDEVQEVADRIEKENAQKKRIMKQL</sequence>
<keyword evidence="2" id="KW-1133">Transmembrane helix</keyword>
<accession>A0A1L8WLE1</accession>
<feature type="coiled-coil region" evidence="1">
    <location>
        <begin position="54"/>
        <end position="108"/>
    </location>
</feature>
<dbReference type="STRING" id="150033.RV14_GL002376"/>
<dbReference type="EMBL" id="JXLB01000009">
    <property type="protein sequence ID" value="OJG81833.1"/>
    <property type="molecule type" value="Genomic_DNA"/>
</dbReference>
<name>A0A1L8WLE1_9ENTE</name>
<feature type="transmembrane region" description="Helical" evidence="2">
    <location>
        <begin position="12"/>
        <end position="31"/>
    </location>
</feature>
<evidence type="ECO:0000256" key="1">
    <source>
        <dbReference type="SAM" id="Coils"/>
    </source>
</evidence>
<gene>
    <name evidence="3" type="ORF">RV14_GL002376</name>
</gene>
<keyword evidence="1" id="KW-0175">Coiled coil</keyword>
<keyword evidence="2" id="KW-0472">Membrane</keyword>
<keyword evidence="4" id="KW-1185">Reference proteome</keyword>
<evidence type="ECO:0000256" key="2">
    <source>
        <dbReference type="SAM" id="Phobius"/>
    </source>
</evidence>
<organism evidence="3 4">
    <name type="scientific">Enterococcus ratti</name>
    <dbReference type="NCBI Taxonomy" id="150033"/>
    <lineage>
        <taxon>Bacteria</taxon>
        <taxon>Bacillati</taxon>
        <taxon>Bacillota</taxon>
        <taxon>Bacilli</taxon>
        <taxon>Lactobacillales</taxon>
        <taxon>Enterococcaceae</taxon>
        <taxon>Enterococcus</taxon>
    </lineage>
</organism>
<evidence type="ECO:0000313" key="3">
    <source>
        <dbReference type="EMBL" id="OJG81833.1"/>
    </source>
</evidence>
<proteinExistence type="predicted"/>
<dbReference type="AlphaFoldDB" id="A0A1L8WLE1"/>
<comment type="caution">
    <text evidence="3">The sequence shown here is derived from an EMBL/GenBank/DDBJ whole genome shotgun (WGS) entry which is preliminary data.</text>
</comment>
<reference evidence="3 4" key="1">
    <citation type="submission" date="2014-12" db="EMBL/GenBank/DDBJ databases">
        <title>Draft genome sequences of 29 type strains of Enterococci.</title>
        <authorList>
            <person name="Zhong Z."/>
            <person name="Sun Z."/>
            <person name="Liu W."/>
            <person name="Zhang W."/>
            <person name="Zhang H."/>
        </authorList>
    </citation>
    <scope>NUCLEOTIDE SEQUENCE [LARGE SCALE GENOMIC DNA]</scope>
    <source>
        <strain evidence="3 4">DSM 15687</strain>
    </source>
</reference>
<protein>
    <submittedName>
        <fullName evidence="3">Uncharacterized protein</fullName>
    </submittedName>
</protein>